<keyword evidence="4 5" id="KW-0131">Cell cycle</keyword>
<comment type="similarity">
    <text evidence="5">Belongs to the nucleoid occlusion factor SlmA family.</text>
</comment>
<dbReference type="NCBIfam" id="NF007015">
    <property type="entry name" value="PRK09480.1"/>
    <property type="match status" value="1"/>
</dbReference>
<evidence type="ECO:0000256" key="3">
    <source>
        <dbReference type="ARBA" id="ARBA00023125"/>
    </source>
</evidence>
<protein>
    <recommendedName>
        <fullName evidence="5">Nucleoid occlusion factor SlmA</fullName>
    </recommendedName>
</protein>
<name>A0ABW8PTF6_9GAMM</name>
<evidence type="ECO:0000256" key="4">
    <source>
        <dbReference type="ARBA" id="ARBA00023306"/>
    </source>
</evidence>
<dbReference type="Pfam" id="PF00440">
    <property type="entry name" value="TetR_N"/>
    <property type="match status" value="1"/>
</dbReference>
<evidence type="ECO:0000313" key="9">
    <source>
        <dbReference type="Proteomes" id="UP001621714"/>
    </source>
</evidence>
<dbReference type="EMBL" id="JBANFI010000001">
    <property type="protein sequence ID" value="MFK7159569.1"/>
    <property type="molecule type" value="Genomic_DNA"/>
</dbReference>
<dbReference type="InterPro" id="IPR050624">
    <property type="entry name" value="HTH-type_Tx_Regulator"/>
</dbReference>
<comment type="caution">
    <text evidence="8">The sequence shown here is derived from an EMBL/GenBank/DDBJ whole genome shotgun (WGS) entry which is preliminary data.</text>
</comment>
<dbReference type="Proteomes" id="UP001621714">
    <property type="component" value="Unassembled WGS sequence"/>
</dbReference>
<dbReference type="SUPFAM" id="SSF46689">
    <property type="entry name" value="Homeodomain-like"/>
    <property type="match status" value="1"/>
</dbReference>
<dbReference type="Pfam" id="PF22276">
    <property type="entry name" value="SlmA-like_C"/>
    <property type="match status" value="1"/>
</dbReference>
<keyword evidence="1 5" id="KW-0963">Cytoplasm</keyword>
<comment type="subcellular location">
    <subcellularLocation>
        <location evidence="5">Cytoplasm</location>
        <location evidence="5">Nucleoid</location>
    </subcellularLocation>
</comment>
<accession>A0ABW8PTF6</accession>
<evidence type="ECO:0000256" key="6">
    <source>
        <dbReference type="PROSITE-ProRule" id="PRU00335"/>
    </source>
</evidence>
<dbReference type="SUPFAM" id="SSF48498">
    <property type="entry name" value="Tetracyclin repressor-like, C-terminal domain"/>
    <property type="match status" value="1"/>
</dbReference>
<dbReference type="InterPro" id="IPR023769">
    <property type="entry name" value="NO_SlmA"/>
</dbReference>
<dbReference type="PROSITE" id="PS50977">
    <property type="entry name" value="HTH_TETR_2"/>
    <property type="match status" value="1"/>
</dbReference>
<dbReference type="InterPro" id="IPR036271">
    <property type="entry name" value="Tet_transcr_reg_TetR-rel_C_sf"/>
</dbReference>
<evidence type="ECO:0000256" key="5">
    <source>
        <dbReference type="HAMAP-Rule" id="MF_01839"/>
    </source>
</evidence>
<dbReference type="PANTHER" id="PTHR43479">
    <property type="entry name" value="ACREF/ENVCD OPERON REPRESSOR-RELATED"/>
    <property type="match status" value="1"/>
</dbReference>
<sequence length="209" mass="23750">MSEQQTPRKNKTQRREDILQALARMLEDQKGGKITTASLAKEVGVSEAALYRHFSSKGKIYEGLIDFIEESLFSRINLILKEQQATLVRCEHVLTLLLAFAEHNPGLCRLLTGDALFGESDHLRQRIARIYERLEVQIKQILRETEIREGKKVALPTTAAASMLVALVEGRIVQFVRSGFKRTPTHEWPIQWRHLAKGLVVEPIQQQAG</sequence>
<feature type="domain" description="HTH tetR-type" evidence="7">
    <location>
        <begin position="12"/>
        <end position="72"/>
    </location>
</feature>
<dbReference type="PANTHER" id="PTHR43479:SF11">
    <property type="entry name" value="ACREF_ENVCD OPERON REPRESSOR-RELATED"/>
    <property type="match status" value="1"/>
</dbReference>
<keyword evidence="9" id="KW-1185">Reference proteome</keyword>
<dbReference type="InterPro" id="IPR054580">
    <property type="entry name" value="SlmA-like_C"/>
</dbReference>
<dbReference type="Gene3D" id="1.10.357.10">
    <property type="entry name" value="Tetracycline Repressor, domain 2"/>
    <property type="match status" value="1"/>
</dbReference>
<dbReference type="HAMAP" id="MF_01839">
    <property type="entry name" value="NO_factor_SlmA"/>
    <property type="match status" value="1"/>
</dbReference>
<proteinExistence type="inferred from homology"/>
<evidence type="ECO:0000256" key="2">
    <source>
        <dbReference type="ARBA" id="ARBA00022618"/>
    </source>
</evidence>
<dbReference type="RefSeq" id="WP_405336124.1">
    <property type="nucleotide sequence ID" value="NZ_JBANFI010000001.1"/>
</dbReference>
<comment type="function">
    <text evidence="5">Required for nucleoid occlusion (NO) phenomenon, which prevents Z-ring formation and cell division over the nucleoid. Acts as a DNA-associated cell division inhibitor that binds simultaneously chromosomal DNA and FtsZ, and disrupts the assembly of FtsZ polymers. SlmA-DNA-binding sequences (SBS) are dispersed on non-Ter regions of the chromosome, preventing FtsZ polymerization at these regions.</text>
</comment>
<comment type="subunit">
    <text evidence="5">Homodimer. Interacts with FtsZ.</text>
</comment>
<gene>
    <name evidence="5 8" type="primary">slmA</name>
    <name evidence="8" type="ORF">V6U78_00770</name>
</gene>
<organism evidence="8 9">
    <name type="scientific">Marinospirillum alkalitolerans</name>
    <dbReference type="NCBI Taxonomy" id="3123374"/>
    <lineage>
        <taxon>Bacteria</taxon>
        <taxon>Pseudomonadati</taxon>
        <taxon>Pseudomonadota</taxon>
        <taxon>Gammaproteobacteria</taxon>
        <taxon>Oceanospirillales</taxon>
        <taxon>Oceanospirillaceae</taxon>
        <taxon>Marinospirillum</taxon>
    </lineage>
</organism>
<feature type="DNA-binding region" description="H-T-H motif" evidence="6">
    <location>
        <begin position="35"/>
        <end position="54"/>
    </location>
</feature>
<evidence type="ECO:0000313" key="8">
    <source>
        <dbReference type="EMBL" id="MFK7159569.1"/>
    </source>
</evidence>
<dbReference type="InterPro" id="IPR001647">
    <property type="entry name" value="HTH_TetR"/>
</dbReference>
<evidence type="ECO:0000259" key="7">
    <source>
        <dbReference type="PROSITE" id="PS50977"/>
    </source>
</evidence>
<evidence type="ECO:0000256" key="1">
    <source>
        <dbReference type="ARBA" id="ARBA00022490"/>
    </source>
</evidence>
<keyword evidence="3 5" id="KW-0238">DNA-binding</keyword>
<reference evidence="8 9" key="1">
    <citation type="submission" date="2024-02" db="EMBL/GenBank/DDBJ databases">
        <title>Marinospirillum sp. MEB 164 isolated from Lonar lake sediment.</title>
        <authorList>
            <person name="Joshi A."/>
            <person name="Thite S."/>
        </authorList>
    </citation>
    <scope>NUCLEOTIDE SEQUENCE [LARGE SCALE GENOMIC DNA]</scope>
    <source>
        <strain evidence="8 9">MEB164</strain>
    </source>
</reference>
<keyword evidence="2 5" id="KW-0132">Cell division</keyword>
<dbReference type="InterPro" id="IPR009057">
    <property type="entry name" value="Homeodomain-like_sf"/>
</dbReference>